<dbReference type="GeneID" id="10359714"/>
<gene>
    <name evidence="5" type="ordered locus">TUZN_0165</name>
</gene>
<dbReference type="SUPFAM" id="SSF52540">
    <property type="entry name" value="P-loop containing nucleoside triphosphate hydrolases"/>
    <property type="match status" value="1"/>
</dbReference>
<keyword evidence="6" id="KW-1185">Reference proteome</keyword>
<organism evidence="5 6">
    <name type="scientific">Thermoproteus uzoniensis (strain 768-20)</name>
    <dbReference type="NCBI Taxonomy" id="999630"/>
    <lineage>
        <taxon>Archaea</taxon>
        <taxon>Thermoproteota</taxon>
        <taxon>Thermoprotei</taxon>
        <taxon>Thermoproteales</taxon>
        <taxon>Thermoproteaceae</taxon>
        <taxon>Thermoproteus</taxon>
    </lineage>
</organism>
<keyword evidence="3" id="KW-0067">ATP-binding</keyword>
<dbReference type="AlphaFoldDB" id="F2L1J5"/>
<sequence>MKLLVVENVTKKFGGLVALNGVSFEVDRGEFVAIVGPNGSGKTTLLNVINGVYKPDGGRVLFEGRDITNLPAYARAKLGMSRAFQVPRPFPELTVLENVIVGAVFNGGYDLHKAREVAREVVDYVGLGRRANELAGRLTFNELRLLELARALAGRPKLLMLDEVMAGLNPGEIDNMTKLIRKIVEEKGISALSLVEHRMKAVVQLAHRVVVMHQGRVIAEGPPNIALNNPVVVEIYLGKPWR</sequence>
<evidence type="ECO:0000256" key="3">
    <source>
        <dbReference type="ARBA" id="ARBA00022840"/>
    </source>
</evidence>
<reference key="2">
    <citation type="submission" date="2011-03" db="EMBL/GenBank/DDBJ databases">
        <title>Complete genome sequence of the thermoacidophilic crenarchaeon Thermoproteus uzoniensis 768-20.</title>
        <authorList>
            <person name="Mardanov A.V."/>
            <person name="Gumerov V.M."/>
            <person name="Beletsky A.V."/>
            <person name="Prokofeva M.I."/>
            <person name="Bonch-Osmolovskaya E.A."/>
            <person name="Ravin N.V."/>
            <person name="Skryabin K.G."/>
        </authorList>
    </citation>
    <scope>NUCLEOTIDE SEQUENCE</scope>
    <source>
        <strain>768-20</strain>
    </source>
</reference>
<dbReference type="GO" id="GO:0016887">
    <property type="term" value="F:ATP hydrolysis activity"/>
    <property type="evidence" value="ECO:0007669"/>
    <property type="project" value="InterPro"/>
</dbReference>
<proteinExistence type="predicted"/>
<dbReference type="Gene3D" id="3.40.50.300">
    <property type="entry name" value="P-loop containing nucleotide triphosphate hydrolases"/>
    <property type="match status" value="1"/>
</dbReference>
<dbReference type="InterPro" id="IPR003593">
    <property type="entry name" value="AAA+_ATPase"/>
</dbReference>
<dbReference type="PROSITE" id="PS50893">
    <property type="entry name" value="ABC_TRANSPORTER_2"/>
    <property type="match status" value="1"/>
</dbReference>
<dbReference type="KEGG" id="tuz:TUZN_0165"/>
<evidence type="ECO:0000313" key="5">
    <source>
        <dbReference type="EMBL" id="AEA11665.1"/>
    </source>
</evidence>
<dbReference type="InterPro" id="IPR051120">
    <property type="entry name" value="ABC_AA/LPS_Transport"/>
</dbReference>
<dbReference type="CDD" id="cd03219">
    <property type="entry name" value="ABC_Mj1267_LivG_branched"/>
    <property type="match status" value="1"/>
</dbReference>
<dbReference type="InterPro" id="IPR027417">
    <property type="entry name" value="P-loop_NTPase"/>
</dbReference>
<evidence type="ECO:0000259" key="4">
    <source>
        <dbReference type="PROSITE" id="PS50893"/>
    </source>
</evidence>
<dbReference type="SMART" id="SM00382">
    <property type="entry name" value="AAA"/>
    <property type="match status" value="1"/>
</dbReference>
<dbReference type="PANTHER" id="PTHR45772:SF8">
    <property type="entry name" value="HIGH-AFFINITY BRANCHED-CHAIN AMINO ACID TRANSPORT ATP-BINDING PROTEIN"/>
    <property type="match status" value="1"/>
</dbReference>
<dbReference type="GO" id="GO:0005524">
    <property type="term" value="F:ATP binding"/>
    <property type="evidence" value="ECO:0007669"/>
    <property type="project" value="UniProtKB-KW"/>
</dbReference>
<dbReference type="OrthoDB" id="44250at2157"/>
<keyword evidence="1" id="KW-0813">Transport</keyword>
<name>F2L1J5_THEU7</name>
<accession>F2L1J5</accession>
<evidence type="ECO:0000313" key="6">
    <source>
        <dbReference type="Proteomes" id="UP000008138"/>
    </source>
</evidence>
<protein>
    <submittedName>
        <fullName evidence="5">ABC transporter related protein</fullName>
    </submittedName>
</protein>
<dbReference type="PANTHER" id="PTHR45772">
    <property type="entry name" value="CONSERVED COMPONENT OF ABC TRANSPORTER FOR NATURAL AMINO ACIDS-RELATED"/>
    <property type="match status" value="1"/>
</dbReference>
<dbReference type="Pfam" id="PF00005">
    <property type="entry name" value="ABC_tran"/>
    <property type="match status" value="1"/>
</dbReference>
<feature type="domain" description="ABC transporter" evidence="4">
    <location>
        <begin position="4"/>
        <end position="239"/>
    </location>
</feature>
<evidence type="ECO:0000256" key="2">
    <source>
        <dbReference type="ARBA" id="ARBA00022741"/>
    </source>
</evidence>
<dbReference type="STRING" id="999630.TUZN_0165"/>
<dbReference type="RefSeq" id="WP_013679001.1">
    <property type="nucleotide sequence ID" value="NC_015315.1"/>
</dbReference>
<dbReference type="GO" id="GO:0005886">
    <property type="term" value="C:plasma membrane"/>
    <property type="evidence" value="ECO:0007669"/>
    <property type="project" value="TreeGrafter"/>
</dbReference>
<reference evidence="5 6" key="1">
    <citation type="journal article" date="2011" name="J. Bacteriol.">
        <title>Complete genome sequence of the thermoacidophilic crenarchaeon Thermoproteus uzoniensis 768-20.</title>
        <authorList>
            <person name="Mardanov A.V."/>
            <person name="Gumerov V.M."/>
            <person name="Beletsky A.V."/>
            <person name="Prokofeva M.I."/>
            <person name="Bonch-Osmolovskaya E.A."/>
            <person name="Ravin N.V."/>
            <person name="Skryabin K.G."/>
        </authorList>
    </citation>
    <scope>NUCLEOTIDE SEQUENCE [LARGE SCALE GENOMIC DNA]</scope>
    <source>
        <strain evidence="5 6">768-20</strain>
    </source>
</reference>
<dbReference type="eggNOG" id="arCOG00926">
    <property type="taxonomic scope" value="Archaea"/>
</dbReference>
<dbReference type="Proteomes" id="UP000008138">
    <property type="component" value="Chromosome"/>
</dbReference>
<evidence type="ECO:0000256" key="1">
    <source>
        <dbReference type="ARBA" id="ARBA00022448"/>
    </source>
</evidence>
<dbReference type="EMBL" id="CP002590">
    <property type="protein sequence ID" value="AEA11665.1"/>
    <property type="molecule type" value="Genomic_DNA"/>
</dbReference>
<keyword evidence="2" id="KW-0547">Nucleotide-binding</keyword>
<dbReference type="HOGENOM" id="CLU_000604_1_2_2"/>
<dbReference type="InterPro" id="IPR003439">
    <property type="entry name" value="ABC_transporter-like_ATP-bd"/>
</dbReference>